<dbReference type="GO" id="GO:0046872">
    <property type="term" value="F:metal ion binding"/>
    <property type="evidence" value="ECO:0007669"/>
    <property type="project" value="UniProtKB-KW"/>
</dbReference>
<organism evidence="7 8">
    <name type="scientific">Rubus argutus</name>
    <name type="common">Southern blackberry</name>
    <dbReference type="NCBI Taxonomy" id="59490"/>
    <lineage>
        <taxon>Eukaryota</taxon>
        <taxon>Viridiplantae</taxon>
        <taxon>Streptophyta</taxon>
        <taxon>Embryophyta</taxon>
        <taxon>Tracheophyta</taxon>
        <taxon>Spermatophyta</taxon>
        <taxon>Magnoliopsida</taxon>
        <taxon>eudicotyledons</taxon>
        <taxon>Gunneridae</taxon>
        <taxon>Pentapetalae</taxon>
        <taxon>rosids</taxon>
        <taxon>fabids</taxon>
        <taxon>Rosales</taxon>
        <taxon>Rosaceae</taxon>
        <taxon>Rosoideae</taxon>
        <taxon>Rosoideae incertae sedis</taxon>
        <taxon>Rubus</taxon>
    </lineage>
</organism>
<keyword evidence="2" id="KW-0479">Metal-binding</keyword>
<gene>
    <name evidence="7" type="ORF">M0R45_033823</name>
</gene>
<dbReference type="Gene3D" id="3.30.70.100">
    <property type="match status" value="1"/>
</dbReference>
<proteinExistence type="inferred from homology"/>
<sequence length="183" mass="20693">MAATEETKKKNPGNEMTCQLKLDTSAKGWQKTISKVLKTIEGVSYSIDTQNGNVTVTGTIEPQALLTLLAKSGKHAELVRVDSGVLREQRLKKQQQQQQNYGPSSYGYINSYYPQQYGYYNHSGAGYPYGTTPDYYRTYPQLYPNYYQQQPVRPPAPPLGFPQPPPPMEIHPFYDPETQCAIM</sequence>
<dbReference type="Pfam" id="PF00403">
    <property type="entry name" value="HMA"/>
    <property type="match status" value="1"/>
</dbReference>
<dbReference type="PROSITE" id="PS50846">
    <property type="entry name" value="HMA_2"/>
    <property type="match status" value="1"/>
</dbReference>
<keyword evidence="4" id="KW-0636">Prenylation</keyword>
<accession>A0AAW1WL34</accession>
<dbReference type="PANTHER" id="PTHR45868:SF35">
    <property type="entry name" value="HYDROXYPROLINE-RICH GLYCOPROTEIN FAMILY PROTEIN"/>
    <property type="match status" value="1"/>
</dbReference>
<dbReference type="AlphaFoldDB" id="A0AAW1WL34"/>
<protein>
    <recommendedName>
        <fullName evidence="6">HMA domain-containing protein</fullName>
    </recommendedName>
</protein>
<dbReference type="PANTHER" id="PTHR45868">
    <property type="entry name" value="HEAVY METAL-ASSOCIATED ISOPRENYLATED PLANT PROTEIN 33-RELATED"/>
    <property type="match status" value="1"/>
</dbReference>
<name>A0AAW1WL34_RUBAR</name>
<comment type="caution">
    <text evidence="7">The sequence shown here is derived from an EMBL/GenBank/DDBJ whole genome shotgun (WGS) entry which is preliminary data.</text>
</comment>
<dbReference type="Proteomes" id="UP001457282">
    <property type="component" value="Unassembled WGS sequence"/>
</dbReference>
<dbReference type="EMBL" id="JBEDUW010000006">
    <property type="protein sequence ID" value="KAK9925501.1"/>
    <property type="molecule type" value="Genomic_DNA"/>
</dbReference>
<reference evidence="7 8" key="1">
    <citation type="journal article" date="2023" name="G3 (Bethesda)">
        <title>A chromosome-length genome assembly and annotation of blackberry (Rubus argutus, cv. 'Hillquist').</title>
        <authorList>
            <person name="Bruna T."/>
            <person name="Aryal R."/>
            <person name="Dudchenko O."/>
            <person name="Sargent D.J."/>
            <person name="Mead D."/>
            <person name="Buti M."/>
            <person name="Cavallini A."/>
            <person name="Hytonen T."/>
            <person name="Andres J."/>
            <person name="Pham M."/>
            <person name="Weisz D."/>
            <person name="Mascagni F."/>
            <person name="Usai G."/>
            <person name="Natali L."/>
            <person name="Bassil N."/>
            <person name="Fernandez G.E."/>
            <person name="Lomsadze A."/>
            <person name="Armour M."/>
            <person name="Olukolu B."/>
            <person name="Poorten T."/>
            <person name="Britton C."/>
            <person name="Davik J."/>
            <person name="Ashrafi H."/>
            <person name="Aiden E.L."/>
            <person name="Borodovsky M."/>
            <person name="Worthington M."/>
        </authorList>
    </citation>
    <scope>NUCLEOTIDE SEQUENCE [LARGE SCALE GENOMIC DNA]</scope>
    <source>
        <strain evidence="7">PI 553951</strain>
    </source>
</reference>
<evidence type="ECO:0000256" key="1">
    <source>
        <dbReference type="ARBA" id="ARBA00022481"/>
    </source>
</evidence>
<dbReference type="InterPro" id="IPR036163">
    <property type="entry name" value="HMA_dom_sf"/>
</dbReference>
<evidence type="ECO:0000313" key="7">
    <source>
        <dbReference type="EMBL" id="KAK9925501.1"/>
    </source>
</evidence>
<evidence type="ECO:0000313" key="8">
    <source>
        <dbReference type="Proteomes" id="UP001457282"/>
    </source>
</evidence>
<keyword evidence="3" id="KW-0449">Lipoprotein</keyword>
<evidence type="ECO:0000256" key="2">
    <source>
        <dbReference type="ARBA" id="ARBA00022723"/>
    </source>
</evidence>
<feature type="domain" description="HMA" evidence="6">
    <location>
        <begin position="15"/>
        <end position="77"/>
    </location>
</feature>
<evidence type="ECO:0000256" key="4">
    <source>
        <dbReference type="ARBA" id="ARBA00023289"/>
    </source>
</evidence>
<evidence type="ECO:0000259" key="6">
    <source>
        <dbReference type="PROSITE" id="PS50846"/>
    </source>
</evidence>
<comment type="similarity">
    <text evidence="5">Belongs to the HIPP family.</text>
</comment>
<keyword evidence="1" id="KW-0488">Methylation</keyword>
<keyword evidence="8" id="KW-1185">Reference proteome</keyword>
<evidence type="ECO:0000256" key="5">
    <source>
        <dbReference type="ARBA" id="ARBA00024045"/>
    </source>
</evidence>
<dbReference type="SUPFAM" id="SSF55008">
    <property type="entry name" value="HMA, heavy metal-associated domain"/>
    <property type="match status" value="1"/>
</dbReference>
<dbReference type="InterPro" id="IPR006121">
    <property type="entry name" value="HMA_dom"/>
</dbReference>
<evidence type="ECO:0000256" key="3">
    <source>
        <dbReference type="ARBA" id="ARBA00023288"/>
    </source>
</evidence>